<protein>
    <submittedName>
        <fullName evidence="2">Uncharacterized protein</fullName>
    </submittedName>
</protein>
<evidence type="ECO:0000313" key="3">
    <source>
        <dbReference type="Proteomes" id="UP000308197"/>
    </source>
</evidence>
<evidence type="ECO:0000313" key="2">
    <source>
        <dbReference type="EMBL" id="TFK80905.1"/>
    </source>
</evidence>
<dbReference type="InParanoid" id="A0A5C3NUA1"/>
<dbReference type="Proteomes" id="UP000308197">
    <property type="component" value="Unassembled WGS sequence"/>
</dbReference>
<organism evidence="2 3">
    <name type="scientific">Polyporus arcularius HHB13444</name>
    <dbReference type="NCBI Taxonomy" id="1314778"/>
    <lineage>
        <taxon>Eukaryota</taxon>
        <taxon>Fungi</taxon>
        <taxon>Dikarya</taxon>
        <taxon>Basidiomycota</taxon>
        <taxon>Agaricomycotina</taxon>
        <taxon>Agaricomycetes</taxon>
        <taxon>Polyporales</taxon>
        <taxon>Polyporaceae</taxon>
        <taxon>Polyporus</taxon>
    </lineage>
</organism>
<evidence type="ECO:0000256" key="1">
    <source>
        <dbReference type="SAM" id="MobiDB-lite"/>
    </source>
</evidence>
<sequence length="69" mass="7492">MTIPTEYYDTPTFKHSPDLRTPERDLSIGRSASTASVVLPADAHAALAMRPARGGSAHMPVQPPSQTWF</sequence>
<proteinExistence type="predicted"/>
<feature type="region of interest" description="Disordered" evidence="1">
    <location>
        <begin position="1"/>
        <end position="22"/>
    </location>
</feature>
<dbReference type="AlphaFoldDB" id="A0A5C3NUA1"/>
<dbReference type="EMBL" id="ML211687">
    <property type="protein sequence ID" value="TFK80905.1"/>
    <property type="molecule type" value="Genomic_DNA"/>
</dbReference>
<keyword evidence="3" id="KW-1185">Reference proteome</keyword>
<gene>
    <name evidence="2" type="ORF">K466DRAFT_361710</name>
</gene>
<name>A0A5C3NUA1_9APHY</name>
<reference evidence="2 3" key="1">
    <citation type="journal article" date="2019" name="Nat. Ecol. Evol.">
        <title>Megaphylogeny resolves global patterns of mushroom evolution.</title>
        <authorList>
            <person name="Varga T."/>
            <person name="Krizsan K."/>
            <person name="Foldi C."/>
            <person name="Dima B."/>
            <person name="Sanchez-Garcia M."/>
            <person name="Sanchez-Ramirez S."/>
            <person name="Szollosi G.J."/>
            <person name="Szarkandi J.G."/>
            <person name="Papp V."/>
            <person name="Albert L."/>
            <person name="Andreopoulos W."/>
            <person name="Angelini C."/>
            <person name="Antonin V."/>
            <person name="Barry K.W."/>
            <person name="Bougher N.L."/>
            <person name="Buchanan P."/>
            <person name="Buyck B."/>
            <person name="Bense V."/>
            <person name="Catcheside P."/>
            <person name="Chovatia M."/>
            <person name="Cooper J."/>
            <person name="Damon W."/>
            <person name="Desjardin D."/>
            <person name="Finy P."/>
            <person name="Geml J."/>
            <person name="Haridas S."/>
            <person name="Hughes K."/>
            <person name="Justo A."/>
            <person name="Karasinski D."/>
            <person name="Kautmanova I."/>
            <person name="Kiss B."/>
            <person name="Kocsube S."/>
            <person name="Kotiranta H."/>
            <person name="LaButti K.M."/>
            <person name="Lechner B.E."/>
            <person name="Liimatainen K."/>
            <person name="Lipzen A."/>
            <person name="Lukacs Z."/>
            <person name="Mihaltcheva S."/>
            <person name="Morgado L.N."/>
            <person name="Niskanen T."/>
            <person name="Noordeloos M.E."/>
            <person name="Ohm R.A."/>
            <person name="Ortiz-Santana B."/>
            <person name="Ovrebo C."/>
            <person name="Racz N."/>
            <person name="Riley R."/>
            <person name="Savchenko A."/>
            <person name="Shiryaev A."/>
            <person name="Soop K."/>
            <person name="Spirin V."/>
            <person name="Szebenyi C."/>
            <person name="Tomsovsky M."/>
            <person name="Tulloss R.E."/>
            <person name="Uehling J."/>
            <person name="Grigoriev I.V."/>
            <person name="Vagvolgyi C."/>
            <person name="Papp T."/>
            <person name="Martin F.M."/>
            <person name="Miettinen O."/>
            <person name="Hibbett D.S."/>
            <person name="Nagy L.G."/>
        </authorList>
    </citation>
    <scope>NUCLEOTIDE SEQUENCE [LARGE SCALE GENOMIC DNA]</scope>
    <source>
        <strain evidence="2 3">HHB13444</strain>
    </source>
</reference>
<accession>A0A5C3NUA1</accession>